<dbReference type="EMBL" id="BMIY01000004">
    <property type="protein sequence ID" value="GGG54758.1"/>
    <property type="molecule type" value="Genomic_DNA"/>
</dbReference>
<reference evidence="4" key="2">
    <citation type="submission" date="2020-09" db="EMBL/GenBank/DDBJ databases">
        <authorList>
            <person name="Sun Q."/>
            <person name="Zhou Y."/>
        </authorList>
    </citation>
    <scope>NUCLEOTIDE SEQUENCE</scope>
    <source>
        <strain evidence="4">CGMCC 1.15425</strain>
    </source>
</reference>
<dbReference type="GO" id="GO:1990281">
    <property type="term" value="C:efflux pump complex"/>
    <property type="evidence" value="ECO:0007669"/>
    <property type="project" value="TreeGrafter"/>
</dbReference>
<organism evidence="4 5">
    <name type="scientific">Pseudohongiella nitratireducens</name>
    <dbReference type="NCBI Taxonomy" id="1768907"/>
    <lineage>
        <taxon>Bacteria</taxon>
        <taxon>Pseudomonadati</taxon>
        <taxon>Pseudomonadota</taxon>
        <taxon>Gammaproteobacteria</taxon>
        <taxon>Pseudomonadales</taxon>
        <taxon>Pseudohongiellaceae</taxon>
        <taxon>Pseudohongiella</taxon>
    </lineage>
</organism>
<evidence type="ECO:0000259" key="3">
    <source>
        <dbReference type="Pfam" id="PF25917"/>
    </source>
</evidence>
<dbReference type="Gene3D" id="1.10.287.470">
    <property type="entry name" value="Helix hairpin bin"/>
    <property type="match status" value="1"/>
</dbReference>
<dbReference type="Gene3D" id="2.40.30.170">
    <property type="match status" value="1"/>
</dbReference>
<dbReference type="AlphaFoldDB" id="A0A917LSD6"/>
<dbReference type="PANTHER" id="PTHR30469">
    <property type="entry name" value="MULTIDRUG RESISTANCE PROTEIN MDTA"/>
    <property type="match status" value="1"/>
</dbReference>
<keyword evidence="5" id="KW-1185">Reference proteome</keyword>
<name>A0A917LSD6_9GAMM</name>
<dbReference type="OrthoDB" id="9806939at2"/>
<evidence type="ECO:0000256" key="2">
    <source>
        <dbReference type="ARBA" id="ARBA00023054"/>
    </source>
</evidence>
<dbReference type="Pfam" id="PF25917">
    <property type="entry name" value="BSH_RND"/>
    <property type="match status" value="1"/>
</dbReference>
<evidence type="ECO:0000313" key="5">
    <source>
        <dbReference type="Proteomes" id="UP000627715"/>
    </source>
</evidence>
<dbReference type="NCBIfam" id="TIGR01730">
    <property type="entry name" value="RND_mfp"/>
    <property type="match status" value="1"/>
</dbReference>
<dbReference type="RefSeq" id="WP_068812190.1">
    <property type="nucleotide sequence ID" value="NZ_BMIY01000004.1"/>
</dbReference>
<evidence type="ECO:0000313" key="4">
    <source>
        <dbReference type="EMBL" id="GGG54758.1"/>
    </source>
</evidence>
<sequence length="371" mass="40022">MKKQYLIAVSILALIIVWMIIPRGERESVDTYANTSEPASVNVIAEGEQMADVTGFTVRAKRITPALYTQTVDVRGRTRADRLVSIRAETAGRIVGTPVPRGGRVEAGDLLCELAVDNREVDLQEAVSRQEQARLEYKGAVDLQNRNLASRGDLAQVKASFDAATAAVSRAELALERTRIRAPFSGIMEDRMVEVGDYMNVGGECATLLDDDPMILIAEVPEEDVGNISLGSAVQASLTTGTVVDASLTYVARASDPVTRSYRIEAEITSDTEVRQGISADISIDANQIEAYLVPPSSLSLDDEGLVGVKTLSEEDVVSFNRVTIVGESTDMTNPGFWVTGLNNEAVVITLGQELVVAGQQVNVNFDWATL</sequence>
<dbReference type="SUPFAM" id="SSF111369">
    <property type="entry name" value="HlyD-like secretion proteins"/>
    <property type="match status" value="1"/>
</dbReference>
<proteinExistence type="inferred from homology"/>
<accession>A0A917LSD6</accession>
<comment type="caution">
    <text evidence="4">The sequence shown here is derived from an EMBL/GenBank/DDBJ whole genome shotgun (WGS) entry which is preliminary data.</text>
</comment>
<keyword evidence="2" id="KW-0175">Coiled coil</keyword>
<dbReference type="GO" id="GO:0015562">
    <property type="term" value="F:efflux transmembrane transporter activity"/>
    <property type="evidence" value="ECO:0007669"/>
    <property type="project" value="TreeGrafter"/>
</dbReference>
<gene>
    <name evidence="4" type="ORF">GCM10011403_09840</name>
</gene>
<reference evidence="4" key="1">
    <citation type="journal article" date="2014" name="Int. J. Syst. Evol. Microbiol.">
        <title>Complete genome sequence of Corynebacterium casei LMG S-19264T (=DSM 44701T), isolated from a smear-ripened cheese.</title>
        <authorList>
            <consortium name="US DOE Joint Genome Institute (JGI-PGF)"/>
            <person name="Walter F."/>
            <person name="Albersmeier A."/>
            <person name="Kalinowski J."/>
            <person name="Ruckert C."/>
        </authorList>
    </citation>
    <scope>NUCLEOTIDE SEQUENCE</scope>
    <source>
        <strain evidence="4">CGMCC 1.15425</strain>
    </source>
</reference>
<dbReference type="PANTHER" id="PTHR30469:SF29">
    <property type="entry name" value="BLR2860 PROTEIN"/>
    <property type="match status" value="1"/>
</dbReference>
<comment type="similarity">
    <text evidence="1">Belongs to the membrane fusion protein (MFP) (TC 8.A.1) family.</text>
</comment>
<evidence type="ECO:0000256" key="1">
    <source>
        <dbReference type="ARBA" id="ARBA00009477"/>
    </source>
</evidence>
<feature type="domain" description="Multidrug resistance protein MdtA-like barrel-sandwich hybrid" evidence="3">
    <location>
        <begin position="82"/>
        <end position="204"/>
    </location>
</feature>
<dbReference type="InterPro" id="IPR058625">
    <property type="entry name" value="MdtA-like_BSH"/>
</dbReference>
<dbReference type="Gene3D" id="2.40.50.100">
    <property type="match status" value="1"/>
</dbReference>
<dbReference type="InterPro" id="IPR006143">
    <property type="entry name" value="RND_pump_MFP"/>
</dbReference>
<dbReference type="Proteomes" id="UP000627715">
    <property type="component" value="Unassembled WGS sequence"/>
</dbReference>
<protein>
    <submittedName>
        <fullName evidence="4">RND transporter</fullName>
    </submittedName>
</protein>